<dbReference type="EMBL" id="KV453843">
    <property type="protein sequence ID" value="ODV89279.1"/>
    <property type="molecule type" value="Genomic_DNA"/>
</dbReference>
<reference evidence="7" key="1">
    <citation type="submission" date="2016-02" db="EMBL/GenBank/DDBJ databases">
        <title>Comparative genomics of biotechnologically important yeasts.</title>
        <authorList>
            <consortium name="DOE Joint Genome Institute"/>
            <person name="Riley R."/>
            <person name="Haridas S."/>
            <person name="Wolfe K.H."/>
            <person name="Lopes M.R."/>
            <person name="Hittinger C.T."/>
            <person name="Goker M."/>
            <person name="Salamov A."/>
            <person name="Wisecaver J."/>
            <person name="Long T.M."/>
            <person name="Aerts A.L."/>
            <person name="Barry K."/>
            <person name="Choi C."/>
            <person name="Clum A."/>
            <person name="Coughlan A.Y."/>
            <person name="Deshpande S."/>
            <person name="Douglass A.P."/>
            <person name="Hanson S.J."/>
            <person name="Klenk H.-P."/>
            <person name="Labutti K."/>
            <person name="Lapidus A."/>
            <person name="Lindquist E."/>
            <person name="Lipzen A."/>
            <person name="Meier-Kolthoff J.P."/>
            <person name="Ohm R.A."/>
            <person name="Otillar R.P."/>
            <person name="Pangilinan J."/>
            <person name="Peng Y."/>
            <person name="Rokas A."/>
            <person name="Rosa C.A."/>
            <person name="Scheuner C."/>
            <person name="Sibirny A.A."/>
            <person name="Slot J.C."/>
            <person name="Stielow J.B."/>
            <person name="Sun H."/>
            <person name="Kurtzman C.P."/>
            <person name="Blackwell M."/>
            <person name="Jeffries T.W."/>
            <person name="Grigoriev I.V."/>
        </authorList>
    </citation>
    <scope>NUCLEOTIDE SEQUENCE [LARGE SCALE GENOMIC DNA]</scope>
    <source>
        <strain evidence="7">NRRL Y-17796</strain>
    </source>
</reference>
<evidence type="ECO:0000256" key="4">
    <source>
        <dbReference type="ARBA" id="ARBA00070796"/>
    </source>
</evidence>
<dbReference type="Pfam" id="PF00107">
    <property type="entry name" value="ADH_zinc_N"/>
    <property type="match status" value="1"/>
</dbReference>
<gene>
    <name evidence="6" type="ORF">CANCADRAFT_137045</name>
</gene>
<sequence>MKAYVFNEHGDYNTIKLGEAPKPAPADDQILVKATYGGLNYIDSYFRKGIYPWTFPAIAGVEGSGVVEAVGSKVTNFAPGDRVICIGSGMFAEYFVAPASRSVKLPENIKEEIALAGYLQGMTALTLSEEAHKVLPGQYVLVHAVAGGVGLLLTQICKARGAIVIGTTSTPEKAEIAKAVGADHIIFYKTEDIVKRVMEITNGYGVDVSFDSVGKDTVDITMDSLAKFGSFVSYGNTTGPVPPFTINRLAPKNNHLCRPQLYAYVSTPERLEKYSSELFEMISSGTLKITIFKIYDFEDYRQAAEALETGKTSGKVLLKMESSY</sequence>
<keyword evidence="2" id="KW-0560">Oxidoreductase</keyword>
<accession>A0A1E4TC10</accession>
<dbReference type="Gene3D" id="3.90.180.10">
    <property type="entry name" value="Medium-chain alcohol dehydrogenases, catalytic domain"/>
    <property type="match status" value="1"/>
</dbReference>
<evidence type="ECO:0000256" key="2">
    <source>
        <dbReference type="ARBA" id="ARBA00023002"/>
    </source>
</evidence>
<feature type="domain" description="Enoyl reductase (ER)" evidence="5">
    <location>
        <begin position="10"/>
        <end position="318"/>
    </location>
</feature>
<dbReference type="Gene3D" id="3.40.50.720">
    <property type="entry name" value="NAD(P)-binding Rossmann-like Domain"/>
    <property type="match status" value="1"/>
</dbReference>
<dbReference type="InterPro" id="IPR013149">
    <property type="entry name" value="ADH-like_C"/>
</dbReference>
<dbReference type="SUPFAM" id="SSF50129">
    <property type="entry name" value="GroES-like"/>
    <property type="match status" value="1"/>
</dbReference>
<dbReference type="GO" id="GO:0005829">
    <property type="term" value="C:cytosol"/>
    <property type="evidence" value="ECO:0007669"/>
    <property type="project" value="TreeGrafter"/>
</dbReference>
<name>A0A1E4TC10_9ASCO</name>
<dbReference type="SMART" id="SM00829">
    <property type="entry name" value="PKS_ER"/>
    <property type="match status" value="1"/>
</dbReference>
<keyword evidence="7" id="KW-1185">Reference proteome</keyword>
<dbReference type="GO" id="GO:0032440">
    <property type="term" value="F:2-alkenal reductase [NAD(P)H] activity"/>
    <property type="evidence" value="ECO:0007669"/>
    <property type="project" value="EnsemblFungi"/>
</dbReference>
<dbReference type="GO" id="GO:0070402">
    <property type="term" value="F:NADPH binding"/>
    <property type="evidence" value="ECO:0007669"/>
    <property type="project" value="TreeGrafter"/>
</dbReference>
<dbReference type="InterPro" id="IPR013154">
    <property type="entry name" value="ADH-like_N"/>
</dbReference>
<evidence type="ECO:0000256" key="3">
    <source>
        <dbReference type="ARBA" id="ARBA00043088"/>
    </source>
</evidence>
<dbReference type="OrthoDB" id="48317at2759"/>
<dbReference type="PANTHER" id="PTHR48106:SF13">
    <property type="entry name" value="QUINONE OXIDOREDUCTASE-RELATED"/>
    <property type="match status" value="1"/>
</dbReference>
<evidence type="ECO:0000259" key="5">
    <source>
        <dbReference type="SMART" id="SM00829"/>
    </source>
</evidence>
<dbReference type="SUPFAM" id="SSF51735">
    <property type="entry name" value="NAD(P)-binding Rossmann-fold domains"/>
    <property type="match status" value="1"/>
</dbReference>
<dbReference type="InterPro" id="IPR020843">
    <property type="entry name" value="ER"/>
</dbReference>
<dbReference type="CDD" id="cd05286">
    <property type="entry name" value="QOR2"/>
    <property type="match status" value="1"/>
</dbReference>
<dbReference type="Pfam" id="PF08240">
    <property type="entry name" value="ADH_N"/>
    <property type="match status" value="1"/>
</dbReference>
<dbReference type="FunFam" id="3.40.50.720:FF:000053">
    <property type="entry name" value="Quinone oxidoreductase 1"/>
    <property type="match status" value="1"/>
</dbReference>
<proteinExistence type="predicted"/>
<keyword evidence="1" id="KW-0521">NADP</keyword>
<dbReference type="GO" id="GO:0003960">
    <property type="term" value="F:quinone reductase (NADPH) activity"/>
    <property type="evidence" value="ECO:0007669"/>
    <property type="project" value="EnsemblFungi"/>
</dbReference>
<evidence type="ECO:0000313" key="7">
    <source>
        <dbReference type="Proteomes" id="UP000095023"/>
    </source>
</evidence>
<dbReference type="AlphaFoldDB" id="A0A1E4TC10"/>
<dbReference type="Proteomes" id="UP000095023">
    <property type="component" value="Unassembled WGS sequence"/>
</dbReference>
<dbReference type="InterPro" id="IPR036291">
    <property type="entry name" value="NAD(P)-bd_dom_sf"/>
</dbReference>
<organism evidence="6 7">
    <name type="scientific">Tortispora caseinolytica NRRL Y-17796</name>
    <dbReference type="NCBI Taxonomy" id="767744"/>
    <lineage>
        <taxon>Eukaryota</taxon>
        <taxon>Fungi</taxon>
        <taxon>Dikarya</taxon>
        <taxon>Ascomycota</taxon>
        <taxon>Saccharomycotina</taxon>
        <taxon>Trigonopsidomycetes</taxon>
        <taxon>Trigonopsidales</taxon>
        <taxon>Trigonopsidaceae</taxon>
        <taxon>Tortispora</taxon>
    </lineage>
</organism>
<dbReference type="InterPro" id="IPR047618">
    <property type="entry name" value="QOR-like"/>
</dbReference>
<evidence type="ECO:0000313" key="6">
    <source>
        <dbReference type="EMBL" id="ODV89279.1"/>
    </source>
</evidence>
<protein>
    <recommendedName>
        <fullName evidence="4">Probable quinone oxidoreductase</fullName>
    </recommendedName>
    <alternativeName>
        <fullName evidence="3">NADPH:quinone reductase</fullName>
    </alternativeName>
</protein>
<dbReference type="GO" id="GO:0034599">
    <property type="term" value="P:cellular response to oxidative stress"/>
    <property type="evidence" value="ECO:0007669"/>
    <property type="project" value="EnsemblFungi"/>
</dbReference>
<evidence type="ECO:0000256" key="1">
    <source>
        <dbReference type="ARBA" id="ARBA00022857"/>
    </source>
</evidence>
<dbReference type="PANTHER" id="PTHR48106">
    <property type="entry name" value="QUINONE OXIDOREDUCTASE PIG3-RELATED"/>
    <property type="match status" value="1"/>
</dbReference>
<dbReference type="InterPro" id="IPR011032">
    <property type="entry name" value="GroES-like_sf"/>
</dbReference>
<dbReference type="GO" id="GO:0035925">
    <property type="term" value="F:mRNA 3'-UTR AU-rich region binding"/>
    <property type="evidence" value="ECO:0007669"/>
    <property type="project" value="EnsemblFungi"/>
</dbReference>